<reference evidence="2 3" key="1">
    <citation type="journal article" date="2017" name="Front. Microbiol.">
        <title>Labilibaculum manganireducens gen. nov., sp. nov. and Labilibaculum filiforme sp. nov., Novel Bacteroidetes Isolated from Subsurface Sediments of the Baltic Sea.</title>
        <authorList>
            <person name="Vandieken V."/>
            <person name="Marshall I.P."/>
            <person name="Niemann H."/>
            <person name="Engelen B."/>
            <person name="Cypionka H."/>
        </authorList>
    </citation>
    <scope>NUCLEOTIDE SEQUENCE [LARGE SCALE GENOMIC DNA]</scope>
    <source>
        <strain evidence="2 3">59.10-2M</strain>
    </source>
</reference>
<dbReference type="CDD" id="cd02440">
    <property type="entry name" value="AdoMet_MTases"/>
    <property type="match status" value="1"/>
</dbReference>
<dbReference type="Proteomes" id="UP000233618">
    <property type="component" value="Unassembled WGS sequence"/>
</dbReference>
<comment type="caution">
    <text evidence="2">The sequence shown here is derived from an EMBL/GenBank/DDBJ whole genome shotgun (WGS) entry which is preliminary data.</text>
</comment>
<name>A0A2N3IB34_9BACT</name>
<protein>
    <recommendedName>
        <fullName evidence="1">Methyltransferase type 11 domain-containing protein</fullName>
    </recommendedName>
</protein>
<dbReference type="AlphaFoldDB" id="A0A2N3IB34"/>
<dbReference type="SUPFAM" id="SSF53335">
    <property type="entry name" value="S-adenosyl-L-methionine-dependent methyltransferases"/>
    <property type="match status" value="1"/>
</dbReference>
<dbReference type="GO" id="GO:0008757">
    <property type="term" value="F:S-adenosylmethionine-dependent methyltransferase activity"/>
    <property type="evidence" value="ECO:0007669"/>
    <property type="project" value="InterPro"/>
</dbReference>
<sequence>MNEMMEFSNSYADVARAESYATLEFPNTYYLAYRDLPRIIAGRCKGRKAMDFGCGTGRSTRFLKDLNFDVVGVDISAKMIEQAGQIDSMGDYRLIQEADFTDFQKNIFDLVLCVFTFDNIPTGKDKLKNLIELKQLLNYTGKIVMVVSNPEIYSNEWASFSTREFPDNWKKKSGERVLISMTDVPDKRPVEDVMFSQECYRKLFRRAGLKVTVHHQPLGNYNEGINWLNETRIAPWSIYVLEEDREFHPFRYLHRL</sequence>
<dbReference type="InterPro" id="IPR013216">
    <property type="entry name" value="Methyltransf_11"/>
</dbReference>
<evidence type="ECO:0000313" key="3">
    <source>
        <dbReference type="Proteomes" id="UP000233618"/>
    </source>
</evidence>
<dbReference type="PANTHER" id="PTHR43861">
    <property type="entry name" value="TRANS-ACONITATE 2-METHYLTRANSFERASE-RELATED"/>
    <property type="match status" value="1"/>
</dbReference>
<proteinExistence type="predicted"/>
<organism evidence="2 3">
    <name type="scientific">Labilibaculum manganireducens</name>
    <dbReference type="NCBI Taxonomy" id="1940525"/>
    <lineage>
        <taxon>Bacteria</taxon>
        <taxon>Pseudomonadati</taxon>
        <taxon>Bacteroidota</taxon>
        <taxon>Bacteroidia</taxon>
        <taxon>Marinilabiliales</taxon>
        <taxon>Marinifilaceae</taxon>
        <taxon>Labilibaculum</taxon>
    </lineage>
</organism>
<gene>
    <name evidence="2" type="ORF">BZG01_07340</name>
</gene>
<evidence type="ECO:0000259" key="1">
    <source>
        <dbReference type="Pfam" id="PF08241"/>
    </source>
</evidence>
<dbReference type="Pfam" id="PF08241">
    <property type="entry name" value="Methyltransf_11"/>
    <property type="match status" value="1"/>
</dbReference>
<accession>A0A2N3IB34</accession>
<evidence type="ECO:0000313" key="2">
    <source>
        <dbReference type="EMBL" id="PKQ67542.1"/>
    </source>
</evidence>
<feature type="domain" description="Methyltransferase type 11" evidence="1">
    <location>
        <begin position="51"/>
        <end position="144"/>
    </location>
</feature>
<dbReference type="PANTHER" id="PTHR43861:SF1">
    <property type="entry name" value="TRANS-ACONITATE 2-METHYLTRANSFERASE"/>
    <property type="match status" value="1"/>
</dbReference>
<dbReference type="EMBL" id="MVDE01000008">
    <property type="protein sequence ID" value="PKQ67542.1"/>
    <property type="molecule type" value="Genomic_DNA"/>
</dbReference>
<keyword evidence="3" id="KW-1185">Reference proteome</keyword>
<dbReference type="InterPro" id="IPR029063">
    <property type="entry name" value="SAM-dependent_MTases_sf"/>
</dbReference>
<dbReference type="Gene3D" id="3.40.50.150">
    <property type="entry name" value="Vaccinia Virus protein VP39"/>
    <property type="match status" value="1"/>
</dbReference>